<comment type="caution">
    <text evidence="2">The sequence shown here is derived from an EMBL/GenBank/DDBJ whole genome shotgun (WGS) entry which is preliminary data.</text>
</comment>
<feature type="chain" id="PRO_5045039565" description="Tetratricopeptide repeat protein" evidence="1">
    <location>
        <begin position="21"/>
        <end position="88"/>
    </location>
</feature>
<evidence type="ECO:0000256" key="1">
    <source>
        <dbReference type="SAM" id="SignalP"/>
    </source>
</evidence>
<dbReference type="EMBL" id="BMKF01000002">
    <property type="protein sequence ID" value="GGB78033.1"/>
    <property type="molecule type" value="Genomic_DNA"/>
</dbReference>
<dbReference type="RefSeq" id="WP_143434558.1">
    <property type="nucleotide sequence ID" value="NZ_BMKF01000002.1"/>
</dbReference>
<proteinExistence type="predicted"/>
<organism evidence="2 3">
    <name type="scientific">Henriciella pelagia</name>
    <dbReference type="NCBI Taxonomy" id="1977912"/>
    <lineage>
        <taxon>Bacteria</taxon>
        <taxon>Pseudomonadati</taxon>
        <taxon>Pseudomonadota</taxon>
        <taxon>Alphaproteobacteria</taxon>
        <taxon>Hyphomonadales</taxon>
        <taxon>Hyphomonadaceae</taxon>
        <taxon>Henriciella</taxon>
    </lineage>
</organism>
<keyword evidence="3" id="KW-1185">Reference proteome</keyword>
<protein>
    <recommendedName>
        <fullName evidence="4">Tetratricopeptide repeat protein</fullName>
    </recommendedName>
</protein>
<feature type="signal peptide" evidence="1">
    <location>
        <begin position="1"/>
        <end position="20"/>
    </location>
</feature>
<evidence type="ECO:0008006" key="4">
    <source>
        <dbReference type="Google" id="ProtNLM"/>
    </source>
</evidence>
<name>A0ABQ1JU35_9PROT</name>
<evidence type="ECO:0000313" key="3">
    <source>
        <dbReference type="Proteomes" id="UP000628854"/>
    </source>
</evidence>
<sequence>MEQFSLAASLTALAIATASAFQPSDLPPHAPGPANMARDKTALALAHIERGEKNEARDALEEALRADASYEPAILLMQDYRYRGPQAK</sequence>
<dbReference type="Proteomes" id="UP000628854">
    <property type="component" value="Unassembled WGS sequence"/>
</dbReference>
<gene>
    <name evidence="2" type="ORF">GCM10011503_28520</name>
</gene>
<keyword evidence="1" id="KW-0732">Signal</keyword>
<reference evidence="3" key="1">
    <citation type="journal article" date="2019" name="Int. J. Syst. Evol. Microbiol.">
        <title>The Global Catalogue of Microorganisms (GCM) 10K type strain sequencing project: providing services to taxonomists for standard genome sequencing and annotation.</title>
        <authorList>
            <consortium name="The Broad Institute Genomics Platform"/>
            <consortium name="The Broad Institute Genome Sequencing Center for Infectious Disease"/>
            <person name="Wu L."/>
            <person name="Ma J."/>
        </authorList>
    </citation>
    <scope>NUCLEOTIDE SEQUENCE [LARGE SCALE GENOMIC DNA]</scope>
    <source>
        <strain evidence="3">CGMCC 1.15928</strain>
    </source>
</reference>
<evidence type="ECO:0000313" key="2">
    <source>
        <dbReference type="EMBL" id="GGB78033.1"/>
    </source>
</evidence>
<accession>A0ABQ1JU35</accession>